<keyword evidence="1" id="KW-0812">Transmembrane</keyword>
<evidence type="ECO:0000313" key="4">
    <source>
        <dbReference type="Proteomes" id="UP000295325"/>
    </source>
</evidence>
<gene>
    <name evidence="3" type="ORF">EDD71_11280</name>
</gene>
<dbReference type="RefSeq" id="WP_133628345.1">
    <property type="nucleotide sequence ID" value="NZ_SOAZ01000012.1"/>
</dbReference>
<reference evidence="3 4" key="1">
    <citation type="submission" date="2019-03" db="EMBL/GenBank/DDBJ databases">
        <title>Genomic Encyclopedia of Type Strains, Phase IV (KMG-IV): sequencing the most valuable type-strain genomes for metagenomic binning, comparative biology and taxonomic classification.</title>
        <authorList>
            <person name="Goeker M."/>
        </authorList>
    </citation>
    <scope>NUCLEOTIDE SEQUENCE [LARGE SCALE GENOMIC DNA]</scope>
    <source>
        <strain evidence="3 4">DSM 24455</strain>
    </source>
</reference>
<name>A0A4V3ET11_9CLOT</name>
<keyword evidence="1" id="KW-0472">Membrane</keyword>
<dbReference type="OrthoDB" id="5461404at2"/>
<evidence type="ECO:0000256" key="1">
    <source>
        <dbReference type="SAM" id="Phobius"/>
    </source>
</evidence>
<protein>
    <submittedName>
        <fullName evidence="3">Putative membrane protein</fullName>
    </submittedName>
</protein>
<feature type="domain" description="SHOCT" evidence="2">
    <location>
        <begin position="49"/>
        <end position="75"/>
    </location>
</feature>
<proteinExistence type="predicted"/>
<dbReference type="EMBL" id="SOAZ01000012">
    <property type="protein sequence ID" value="TDT57298.1"/>
    <property type="molecule type" value="Genomic_DNA"/>
</dbReference>
<keyword evidence="4" id="KW-1185">Reference proteome</keyword>
<dbReference type="Proteomes" id="UP000295325">
    <property type="component" value="Unassembled WGS sequence"/>
</dbReference>
<dbReference type="InterPro" id="IPR018649">
    <property type="entry name" value="SHOCT"/>
</dbReference>
<evidence type="ECO:0000259" key="2">
    <source>
        <dbReference type="Pfam" id="PF09851"/>
    </source>
</evidence>
<evidence type="ECO:0000313" key="3">
    <source>
        <dbReference type="EMBL" id="TDT57298.1"/>
    </source>
</evidence>
<keyword evidence="1" id="KW-1133">Transmembrane helix</keyword>
<accession>A0A4V3ET11</accession>
<sequence>MFYGCGGFGYGWGPFGMIIPIILFGVIIYAVFKLFERDKMGYRYRGTEEALEILNMRYARGEITEEEYLSRKKALRNNRF</sequence>
<comment type="caution">
    <text evidence="3">The sequence shown here is derived from an EMBL/GenBank/DDBJ whole genome shotgun (WGS) entry which is preliminary data.</text>
</comment>
<dbReference type="AlphaFoldDB" id="A0A4V3ET11"/>
<feature type="transmembrane region" description="Helical" evidence="1">
    <location>
        <begin position="12"/>
        <end position="35"/>
    </location>
</feature>
<organism evidence="3 4">
    <name type="scientific">Fonticella tunisiensis</name>
    <dbReference type="NCBI Taxonomy" id="1096341"/>
    <lineage>
        <taxon>Bacteria</taxon>
        <taxon>Bacillati</taxon>
        <taxon>Bacillota</taxon>
        <taxon>Clostridia</taxon>
        <taxon>Eubacteriales</taxon>
        <taxon>Clostridiaceae</taxon>
        <taxon>Fonticella</taxon>
    </lineage>
</organism>
<dbReference type="Pfam" id="PF09851">
    <property type="entry name" value="SHOCT"/>
    <property type="match status" value="1"/>
</dbReference>